<dbReference type="Gene3D" id="2.40.420.20">
    <property type="match status" value="1"/>
</dbReference>
<keyword evidence="5" id="KW-0472">Membrane</keyword>
<keyword evidence="3 4" id="KW-0175">Coiled coil</keyword>
<dbReference type="GeneID" id="82890333"/>
<keyword evidence="5" id="KW-0812">Transmembrane</keyword>
<keyword evidence="8" id="KW-1185">Reference proteome</keyword>
<dbReference type="Pfam" id="PF25967">
    <property type="entry name" value="RND-MFP_C"/>
    <property type="match status" value="1"/>
</dbReference>
<evidence type="ECO:0000313" key="7">
    <source>
        <dbReference type="EMBL" id="UWN57444.1"/>
    </source>
</evidence>
<evidence type="ECO:0000256" key="1">
    <source>
        <dbReference type="ARBA" id="ARBA00004196"/>
    </source>
</evidence>
<dbReference type="InterPro" id="IPR006143">
    <property type="entry name" value="RND_pump_MFP"/>
</dbReference>
<dbReference type="PANTHER" id="PTHR32347:SF23">
    <property type="entry name" value="BLL5650 PROTEIN"/>
    <property type="match status" value="1"/>
</dbReference>
<dbReference type="PANTHER" id="PTHR32347">
    <property type="entry name" value="EFFLUX SYSTEM COMPONENT YKNX-RELATED"/>
    <property type="match status" value="1"/>
</dbReference>
<feature type="domain" description="Multidrug resistance protein MdtA-like C-terminal permuted SH3" evidence="6">
    <location>
        <begin position="345"/>
        <end position="403"/>
    </location>
</feature>
<comment type="similarity">
    <text evidence="2">Belongs to the membrane fusion protein (MFP) (TC 8.A.1) family.</text>
</comment>
<organism evidence="7 8">
    <name type="scientific">Alistipes ihumii AP11</name>
    <dbReference type="NCBI Taxonomy" id="1211813"/>
    <lineage>
        <taxon>Bacteria</taxon>
        <taxon>Pseudomonadati</taxon>
        <taxon>Bacteroidota</taxon>
        <taxon>Bacteroidia</taxon>
        <taxon>Bacteroidales</taxon>
        <taxon>Rikenellaceae</taxon>
        <taxon>Alistipes</taxon>
    </lineage>
</organism>
<sequence>MDIAIEKKKGFKKKHIPYVLGALLLAFVVWLIASDHSSTLKVDSRSVTIGKAEKGPFKDYIRINAQVQPMTTIHLSTTEGGVVEMRNVEEGAVVRKGDVIVTLSNLSLRVSILRSEAELAEKENILRDTKLKLEQDKLDLQQQRLDAEVKFRQDKRKFEQYEKLFEERLISKEEYLQAKEAYSLAELRLEILINRQRQDSLQREVQIEQLENSLDNMRENMVLVRQQLENLSVKSPIDGQVGRLDAELGQWISAGTKIAQINDLTDFKLQAQVDEHYIDKVQTGLSASYEETGGTKYSLLVKKVYPEVQNGQFKTDLHFVGDRPENIRTGKSYYINIELGEPTEAVMIPRGTFYQKTGGNWIYVLSPEGDRAFKRPIRIGRQNPQSYEVIEGLDPGEKVIVSSYETYGDNDILVLK</sequence>
<dbReference type="Gene3D" id="1.10.287.470">
    <property type="entry name" value="Helix hairpin bin"/>
    <property type="match status" value="1"/>
</dbReference>
<evidence type="ECO:0000256" key="3">
    <source>
        <dbReference type="ARBA" id="ARBA00023054"/>
    </source>
</evidence>
<proteinExistence type="inferred from homology"/>
<evidence type="ECO:0000256" key="5">
    <source>
        <dbReference type="SAM" id="Phobius"/>
    </source>
</evidence>
<comment type="subcellular location">
    <subcellularLocation>
        <location evidence="1">Cell envelope</location>
    </subcellularLocation>
</comment>
<evidence type="ECO:0000313" key="8">
    <source>
        <dbReference type="Proteomes" id="UP001059295"/>
    </source>
</evidence>
<name>A0ABY5V115_9BACT</name>
<dbReference type="EMBL" id="CP102294">
    <property type="protein sequence ID" value="UWN57444.1"/>
    <property type="molecule type" value="Genomic_DNA"/>
</dbReference>
<dbReference type="Proteomes" id="UP001059295">
    <property type="component" value="Chromosome"/>
</dbReference>
<feature type="transmembrane region" description="Helical" evidence="5">
    <location>
        <begin position="16"/>
        <end position="33"/>
    </location>
</feature>
<dbReference type="Gene3D" id="2.40.30.170">
    <property type="match status" value="1"/>
</dbReference>
<feature type="coiled-coil region" evidence="4">
    <location>
        <begin position="103"/>
        <end position="150"/>
    </location>
</feature>
<dbReference type="NCBIfam" id="TIGR01730">
    <property type="entry name" value="RND_mfp"/>
    <property type="match status" value="1"/>
</dbReference>
<gene>
    <name evidence="7" type="ORF">NQ491_01325</name>
</gene>
<keyword evidence="5" id="KW-1133">Transmembrane helix</keyword>
<dbReference type="InterPro" id="IPR058627">
    <property type="entry name" value="MdtA-like_C"/>
</dbReference>
<protein>
    <submittedName>
        <fullName evidence="7">Efflux RND transporter periplasmic adaptor subunit</fullName>
    </submittedName>
</protein>
<reference evidence="7" key="1">
    <citation type="journal article" date="2022" name="Cell">
        <title>Design, construction, and in vivo augmentation of a complex gut microbiome.</title>
        <authorList>
            <person name="Cheng A.G."/>
            <person name="Ho P.Y."/>
            <person name="Aranda-Diaz A."/>
            <person name="Jain S."/>
            <person name="Yu F.B."/>
            <person name="Meng X."/>
            <person name="Wang M."/>
            <person name="Iakiviak M."/>
            <person name="Nagashima K."/>
            <person name="Zhao A."/>
            <person name="Murugkar P."/>
            <person name="Patil A."/>
            <person name="Atabakhsh K."/>
            <person name="Weakley A."/>
            <person name="Yan J."/>
            <person name="Brumbaugh A.R."/>
            <person name="Higginbottom S."/>
            <person name="Dimas A."/>
            <person name="Shiver A.L."/>
            <person name="Deutschbauer A."/>
            <person name="Neff N."/>
            <person name="Sonnenburg J.L."/>
            <person name="Huang K.C."/>
            <person name="Fischbach M.A."/>
        </authorList>
    </citation>
    <scope>NUCLEOTIDE SEQUENCE</scope>
    <source>
        <strain evidence="7">AP11</strain>
    </source>
</reference>
<dbReference type="RefSeq" id="WP_019245157.1">
    <property type="nucleotide sequence ID" value="NZ_CAPH01000006.1"/>
</dbReference>
<dbReference type="Gene3D" id="2.40.50.100">
    <property type="match status" value="1"/>
</dbReference>
<evidence type="ECO:0000256" key="2">
    <source>
        <dbReference type="ARBA" id="ARBA00009477"/>
    </source>
</evidence>
<accession>A0ABY5V115</accession>
<evidence type="ECO:0000256" key="4">
    <source>
        <dbReference type="SAM" id="Coils"/>
    </source>
</evidence>
<dbReference type="InterPro" id="IPR050465">
    <property type="entry name" value="UPF0194_transport"/>
</dbReference>
<dbReference type="SUPFAM" id="SSF111369">
    <property type="entry name" value="HlyD-like secretion proteins"/>
    <property type="match status" value="1"/>
</dbReference>
<evidence type="ECO:0000259" key="6">
    <source>
        <dbReference type="Pfam" id="PF25967"/>
    </source>
</evidence>
<feature type="coiled-coil region" evidence="4">
    <location>
        <begin position="200"/>
        <end position="234"/>
    </location>
</feature>